<sequence>MLSSESIPVYESSSDKSLDSSSALGSQTGVLGVCENDNEFKERRSDV</sequence>
<evidence type="ECO:0000313" key="3">
    <source>
        <dbReference type="Proteomes" id="UP000054988"/>
    </source>
</evidence>
<dbReference type="AlphaFoldDB" id="A0A0W0FMA6"/>
<organism evidence="2 3">
    <name type="scientific">Moniliophthora roreri</name>
    <name type="common">Frosty pod rot fungus</name>
    <name type="synonym">Monilia roreri</name>
    <dbReference type="NCBI Taxonomy" id="221103"/>
    <lineage>
        <taxon>Eukaryota</taxon>
        <taxon>Fungi</taxon>
        <taxon>Dikarya</taxon>
        <taxon>Basidiomycota</taxon>
        <taxon>Agaricomycotina</taxon>
        <taxon>Agaricomycetes</taxon>
        <taxon>Agaricomycetidae</taxon>
        <taxon>Agaricales</taxon>
        <taxon>Marasmiineae</taxon>
        <taxon>Marasmiaceae</taxon>
        <taxon>Moniliophthora</taxon>
    </lineage>
</organism>
<proteinExistence type="predicted"/>
<evidence type="ECO:0000256" key="1">
    <source>
        <dbReference type="SAM" id="MobiDB-lite"/>
    </source>
</evidence>
<reference evidence="2 3" key="1">
    <citation type="submission" date="2015-12" db="EMBL/GenBank/DDBJ databases">
        <title>Draft genome sequence of Moniliophthora roreri, the causal agent of frosty pod rot of cacao.</title>
        <authorList>
            <person name="Aime M.C."/>
            <person name="Diaz-Valderrama J.R."/>
            <person name="Kijpornyongpan T."/>
            <person name="Phillips-Mora W."/>
        </authorList>
    </citation>
    <scope>NUCLEOTIDE SEQUENCE [LARGE SCALE GENOMIC DNA]</scope>
    <source>
        <strain evidence="2 3">MCA 2952</strain>
    </source>
</reference>
<dbReference type="Proteomes" id="UP000054988">
    <property type="component" value="Unassembled WGS sequence"/>
</dbReference>
<feature type="compositionally biased region" description="Low complexity" evidence="1">
    <location>
        <begin position="1"/>
        <end position="12"/>
    </location>
</feature>
<feature type="region of interest" description="Disordered" evidence="1">
    <location>
        <begin position="1"/>
        <end position="32"/>
    </location>
</feature>
<dbReference type="EMBL" id="LATX01001848">
    <property type="protein sequence ID" value="KTB37429.1"/>
    <property type="molecule type" value="Genomic_DNA"/>
</dbReference>
<accession>A0A0W0FMA6</accession>
<evidence type="ECO:0000313" key="2">
    <source>
        <dbReference type="EMBL" id="KTB37429.1"/>
    </source>
</evidence>
<name>A0A0W0FMA6_MONRR</name>
<gene>
    <name evidence="2" type="ORF">WG66_9995</name>
</gene>
<protein>
    <submittedName>
        <fullName evidence="2">Uncharacterized protein</fullName>
    </submittedName>
</protein>
<comment type="caution">
    <text evidence="2">The sequence shown here is derived from an EMBL/GenBank/DDBJ whole genome shotgun (WGS) entry which is preliminary data.</text>
</comment>